<feature type="transmembrane region" description="Helical" evidence="6">
    <location>
        <begin position="44"/>
        <end position="69"/>
    </location>
</feature>
<dbReference type="GO" id="GO:0005886">
    <property type="term" value="C:plasma membrane"/>
    <property type="evidence" value="ECO:0007669"/>
    <property type="project" value="UniProtKB-SubCell"/>
</dbReference>
<feature type="domain" description="VTT" evidence="7">
    <location>
        <begin position="40"/>
        <end position="163"/>
    </location>
</feature>
<feature type="transmembrane region" description="Helical" evidence="6">
    <location>
        <begin position="112"/>
        <end position="129"/>
    </location>
</feature>
<feature type="transmembrane region" description="Helical" evidence="6">
    <location>
        <begin position="17"/>
        <end position="37"/>
    </location>
</feature>
<feature type="transmembrane region" description="Helical" evidence="6">
    <location>
        <begin position="141"/>
        <end position="166"/>
    </location>
</feature>
<keyword evidence="2" id="KW-1003">Cell membrane</keyword>
<proteinExistence type="predicted"/>
<dbReference type="Pfam" id="PF09335">
    <property type="entry name" value="VTT_dom"/>
    <property type="match status" value="1"/>
</dbReference>
<sequence>MGGIATFGYNAHMDLEALILGGSYVSIFALMIANGFVSFPSSQVLYIIVGYFVGTGYLALIPASLVGALGNTIGNIFLYEAVRRHGIRYIERFKIFRAEDIRKVEMVFQKKGLWFLFIGKLLPAIKVFVPIPAGVGKVHRGAFAAIMFAASWAWSFIFIGIGYFFGKSAEVWKSYGIILMIVAGVVVFLFYRYMNSGAILKELEGGVHGLPDAKSDK</sequence>
<evidence type="ECO:0000256" key="4">
    <source>
        <dbReference type="ARBA" id="ARBA00022989"/>
    </source>
</evidence>
<comment type="caution">
    <text evidence="8">The sequence shown here is derived from an EMBL/GenBank/DDBJ whole genome shotgun (WGS) entry which is preliminary data.</text>
</comment>
<dbReference type="PANTHER" id="PTHR42709:SF6">
    <property type="entry name" value="UNDECAPRENYL PHOSPHATE TRANSPORTER A"/>
    <property type="match status" value="1"/>
</dbReference>
<dbReference type="AlphaFoldDB" id="A0A1G2D534"/>
<evidence type="ECO:0000256" key="3">
    <source>
        <dbReference type="ARBA" id="ARBA00022692"/>
    </source>
</evidence>
<evidence type="ECO:0000256" key="1">
    <source>
        <dbReference type="ARBA" id="ARBA00004651"/>
    </source>
</evidence>
<evidence type="ECO:0000256" key="2">
    <source>
        <dbReference type="ARBA" id="ARBA00022475"/>
    </source>
</evidence>
<protein>
    <recommendedName>
        <fullName evidence="7">VTT domain-containing protein</fullName>
    </recommendedName>
</protein>
<dbReference type="EMBL" id="MHLL01000030">
    <property type="protein sequence ID" value="OGZ08703.1"/>
    <property type="molecule type" value="Genomic_DNA"/>
</dbReference>
<dbReference type="PANTHER" id="PTHR42709">
    <property type="entry name" value="ALKALINE PHOSPHATASE LIKE PROTEIN"/>
    <property type="match status" value="1"/>
</dbReference>
<keyword evidence="4 6" id="KW-1133">Transmembrane helix</keyword>
<keyword evidence="5 6" id="KW-0472">Membrane</keyword>
<evidence type="ECO:0000256" key="6">
    <source>
        <dbReference type="SAM" id="Phobius"/>
    </source>
</evidence>
<evidence type="ECO:0000256" key="5">
    <source>
        <dbReference type="ARBA" id="ARBA00023136"/>
    </source>
</evidence>
<evidence type="ECO:0000313" key="9">
    <source>
        <dbReference type="Proteomes" id="UP000177996"/>
    </source>
</evidence>
<organism evidence="8 9">
    <name type="scientific">Candidatus Lloydbacteria bacterium RIFCSPHIGHO2_02_FULL_50_13</name>
    <dbReference type="NCBI Taxonomy" id="1798661"/>
    <lineage>
        <taxon>Bacteria</taxon>
        <taxon>Candidatus Lloydiibacteriota</taxon>
    </lineage>
</organism>
<dbReference type="InterPro" id="IPR051311">
    <property type="entry name" value="DedA_domain"/>
</dbReference>
<keyword evidence="3 6" id="KW-0812">Transmembrane</keyword>
<accession>A0A1G2D534</accession>
<comment type="subcellular location">
    <subcellularLocation>
        <location evidence="1">Cell membrane</location>
        <topology evidence="1">Multi-pass membrane protein</topology>
    </subcellularLocation>
</comment>
<dbReference type="InterPro" id="IPR032816">
    <property type="entry name" value="VTT_dom"/>
</dbReference>
<name>A0A1G2D534_9BACT</name>
<feature type="transmembrane region" description="Helical" evidence="6">
    <location>
        <begin position="172"/>
        <end position="191"/>
    </location>
</feature>
<gene>
    <name evidence="8" type="ORF">A3D65_01335</name>
</gene>
<evidence type="ECO:0000313" key="8">
    <source>
        <dbReference type="EMBL" id="OGZ08703.1"/>
    </source>
</evidence>
<dbReference type="Proteomes" id="UP000177996">
    <property type="component" value="Unassembled WGS sequence"/>
</dbReference>
<dbReference type="STRING" id="1798661.A3D65_01335"/>
<reference evidence="8 9" key="1">
    <citation type="journal article" date="2016" name="Nat. Commun.">
        <title>Thousands of microbial genomes shed light on interconnected biogeochemical processes in an aquifer system.</title>
        <authorList>
            <person name="Anantharaman K."/>
            <person name="Brown C.T."/>
            <person name="Hug L.A."/>
            <person name="Sharon I."/>
            <person name="Castelle C.J."/>
            <person name="Probst A.J."/>
            <person name="Thomas B.C."/>
            <person name="Singh A."/>
            <person name="Wilkins M.J."/>
            <person name="Karaoz U."/>
            <person name="Brodie E.L."/>
            <person name="Williams K.H."/>
            <person name="Hubbard S.S."/>
            <person name="Banfield J.F."/>
        </authorList>
    </citation>
    <scope>NUCLEOTIDE SEQUENCE [LARGE SCALE GENOMIC DNA]</scope>
</reference>
<evidence type="ECO:0000259" key="7">
    <source>
        <dbReference type="Pfam" id="PF09335"/>
    </source>
</evidence>